<evidence type="ECO:0000313" key="4">
    <source>
        <dbReference type="Proteomes" id="UP000181790"/>
    </source>
</evidence>
<dbReference type="EMBL" id="MORL01000002">
    <property type="protein sequence ID" value="OIN60108.1"/>
    <property type="molecule type" value="Genomic_DNA"/>
</dbReference>
<keyword evidence="1" id="KW-0472">Membrane</keyword>
<keyword evidence="1" id="KW-1133">Transmembrane helix</keyword>
<feature type="transmembrane region" description="Helical" evidence="1">
    <location>
        <begin position="118"/>
        <end position="139"/>
    </location>
</feature>
<evidence type="ECO:0000259" key="2">
    <source>
        <dbReference type="Pfam" id="PF13386"/>
    </source>
</evidence>
<feature type="transmembrane region" description="Helical" evidence="1">
    <location>
        <begin position="151"/>
        <end position="172"/>
    </location>
</feature>
<proteinExistence type="predicted"/>
<feature type="transmembrane region" description="Helical" evidence="1">
    <location>
        <begin position="75"/>
        <end position="97"/>
    </location>
</feature>
<reference evidence="3 4" key="1">
    <citation type="submission" date="2016-10" db="EMBL/GenBank/DDBJ databases">
        <title>Arsenicibacter rosenii gen. nov., sp. nov., an efficient arsenic-methylating bacterium isolated from an arsenic-contaminated paddy soil.</title>
        <authorList>
            <person name="Huang K."/>
        </authorList>
    </citation>
    <scope>NUCLEOTIDE SEQUENCE [LARGE SCALE GENOMIC DNA]</scope>
    <source>
        <strain evidence="3 4">SM-1</strain>
    </source>
</reference>
<keyword evidence="4" id="KW-1185">Reference proteome</keyword>
<gene>
    <name evidence="3" type="ORF">BLX24_04480</name>
</gene>
<comment type="caution">
    <text evidence="3">The sequence shown here is derived from an EMBL/GenBank/DDBJ whole genome shotgun (WGS) entry which is preliminary data.</text>
</comment>
<accession>A0A1S2VQN5</accession>
<dbReference type="PANTHER" id="PTHR42208">
    <property type="entry name" value="HEAVY METAL TRANSPORTER-RELATED"/>
    <property type="match status" value="1"/>
</dbReference>
<evidence type="ECO:0000256" key="1">
    <source>
        <dbReference type="SAM" id="Phobius"/>
    </source>
</evidence>
<feature type="transmembrane region" description="Helical" evidence="1">
    <location>
        <begin position="184"/>
        <end position="204"/>
    </location>
</feature>
<feature type="transmembrane region" description="Helical" evidence="1">
    <location>
        <begin position="50"/>
        <end position="69"/>
    </location>
</feature>
<name>A0A1S2VQN5_9BACT</name>
<dbReference type="PANTHER" id="PTHR42208:SF1">
    <property type="entry name" value="HEAVY METAL TRANSPORTER"/>
    <property type="match status" value="1"/>
</dbReference>
<dbReference type="AlphaFoldDB" id="A0A1S2VQN5"/>
<evidence type="ECO:0000313" key="3">
    <source>
        <dbReference type="EMBL" id="OIN60108.1"/>
    </source>
</evidence>
<feature type="transmembrane region" description="Helical" evidence="1">
    <location>
        <begin position="6"/>
        <end position="29"/>
    </location>
</feature>
<feature type="domain" description="Urease accessory protein UreH-like transmembrane" evidence="2">
    <location>
        <begin position="6"/>
        <end position="195"/>
    </location>
</feature>
<dbReference type="Proteomes" id="UP000181790">
    <property type="component" value="Unassembled WGS sequence"/>
</dbReference>
<dbReference type="Pfam" id="PF13386">
    <property type="entry name" value="DsbD_2"/>
    <property type="match status" value="1"/>
</dbReference>
<dbReference type="OrthoDB" id="594443at2"/>
<organism evidence="3 4">
    <name type="scientific">Arsenicibacter rosenii</name>
    <dbReference type="NCBI Taxonomy" id="1750698"/>
    <lineage>
        <taxon>Bacteria</taxon>
        <taxon>Pseudomonadati</taxon>
        <taxon>Bacteroidota</taxon>
        <taxon>Cytophagia</taxon>
        <taxon>Cytophagales</taxon>
        <taxon>Spirosomataceae</taxon>
        <taxon>Arsenicibacter</taxon>
    </lineage>
</organism>
<dbReference type="InterPro" id="IPR039447">
    <property type="entry name" value="UreH-like_TM_dom"/>
</dbReference>
<sequence>MIYLGFTLGLLNSLHCLGMCGPLVWALTAQGGRFGSRTWPSVTAYHIGRIGVYSLLGVAAGSLGHLVSWAGWQSYLAIFAGMLMLLGAVGRLPHIASSRMSSWLHKGHRLFAGKQHPLARLAVGALNGLLPCGLVYGALAGASATGTAQDGALFMALFGAGTLPALLLMQVIRPQIERLFSARIRQWAPIGLLLVSMILLTRGFQHVSFSHPFGAADDIPVCHGK</sequence>
<protein>
    <recommendedName>
        <fullName evidence="2">Urease accessory protein UreH-like transmembrane domain-containing protein</fullName>
    </recommendedName>
</protein>
<dbReference type="RefSeq" id="WP_071501903.1">
    <property type="nucleotide sequence ID" value="NZ_MORL01000002.1"/>
</dbReference>
<keyword evidence="1" id="KW-0812">Transmembrane</keyword>